<dbReference type="EMBL" id="CM018046">
    <property type="protein sequence ID" value="KAA8525624.1"/>
    <property type="molecule type" value="Genomic_DNA"/>
</dbReference>
<reference evidence="1 2" key="1">
    <citation type="submission" date="2019-09" db="EMBL/GenBank/DDBJ databases">
        <title>A chromosome-level genome assembly of the Chinese tupelo Nyssa sinensis.</title>
        <authorList>
            <person name="Yang X."/>
            <person name="Kang M."/>
            <person name="Yang Y."/>
            <person name="Xiong H."/>
            <person name="Wang M."/>
            <person name="Zhang Z."/>
            <person name="Wang Z."/>
            <person name="Wu H."/>
            <person name="Ma T."/>
            <person name="Liu J."/>
            <person name="Xi Z."/>
        </authorList>
    </citation>
    <scope>NUCLEOTIDE SEQUENCE [LARGE SCALE GENOMIC DNA]</scope>
    <source>
        <strain evidence="1">J267</strain>
        <tissue evidence="1">Leaf</tissue>
    </source>
</reference>
<evidence type="ECO:0000313" key="1">
    <source>
        <dbReference type="EMBL" id="KAA8525624.1"/>
    </source>
</evidence>
<dbReference type="AlphaFoldDB" id="A0A5J5A5Z2"/>
<protein>
    <submittedName>
        <fullName evidence="1">Uncharacterized protein</fullName>
    </submittedName>
</protein>
<accession>A0A5J5A5Z2</accession>
<proteinExistence type="predicted"/>
<keyword evidence="2" id="KW-1185">Reference proteome</keyword>
<organism evidence="1 2">
    <name type="scientific">Nyssa sinensis</name>
    <dbReference type="NCBI Taxonomy" id="561372"/>
    <lineage>
        <taxon>Eukaryota</taxon>
        <taxon>Viridiplantae</taxon>
        <taxon>Streptophyta</taxon>
        <taxon>Embryophyta</taxon>
        <taxon>Tracheophyta</taxon>
        <taxon>Spermatophyta</taxon>
        <taxon>Magnoliopsida</taxon>
        <taxon>eudicotyledons</taxon>
        <taxon>Gunneridae</taxon>
        <taxon>Pentapetalae</taxon>
        <taxon>asterids</taxon>
        <taxon>Cornales</taxon>
        <taxon>Nyssaceae</taxon>
        <taxon>Nyssa</taxon>
    </lineage>
</organism>
<sequence length="66" mass="7516">MGFDLIHDLKGPFTFSFDICFAFLTLSTFKASQNLRVKIEEVEWEDCVGTLAVNRDLIFVEAIALE</sequence>
<dbReference type="Proteomes" id="UP000325577">
    <property type="component" value="Linkage Group LG3"/>
</dbReference>
<gene>
    <name evidence="1" type="ORF">F0562_007494</name>
</gene>
<name>A0A5J5A5Z2_9ASTE</name>
<evidence type="ECO:0000313" key="2">
    <source>
        <dbReference type="Proteomes" id="UP000325577"/>
    </source>
</evidence>